<evidence type="ECO:0008006" key="3">
    <source>
        <dbReference type="Google" id="ProtNLM"/>
    </source>
</evidence>
<feature type="non-terminal residue" evidence="1">
    <location>
        <position position="1"/>
    </location>
</feature>
<evidence type="ECO:0000313" key="2">
    <source>
        <dbReference type="Proteomes" id="UP000886653"/>
    </source>
</evidence>
<accession>A0A9P6NMT3</accession>
<comment type="caution">
    <text evidence="1">The sequence shown here is derived from an EMBL/GenBank/DDBJ whole genome shotgun (WGS) entry which is preliminary data.</text>
</comment>
<dbReference type="Proteomes" id="UP000886653">
    <property type="component" value="Unassembled WGS sequence"/>
</dbReference>
<dbReference type="AlphaFoldDB" id="A0A9P6NMT3"/>
<name>A0A9P6NMT3_9BASI</name>
<evidence type="ECO:0000313" key="1">
    <source>
        <dbReference type="EMBL" id="KAG0150030.1"/>
    </source>
</evidence>
<keyword evidence="2" id="KW-1185">Reference proteome</keyword>
<gene>
    <name evidence="1" type="ORF">CROQUDRAFT_39013</name>
</gene>
<protein>
    <recommendedName>
        <fullName evidence="3">Endonuclease/exonuclease/phosphatase domain-containing protein</fullName>
    </recommendedName>
</protein>
<organism evidence="1 2">
    <name type="scientific">Cronartium quercuum f. sp. fusiforme G11</name>
    <dbReference type="NCBI Taxonomy" id="708437"/>
    <lineage>
        <taxon>Eukaryota</taxon>
        <taxon>Fungi</taxon>
        <taxon>Dikarya</taxon>
        <taxon>Basidiomycota</taxon>
        <taxon>Pucciniomycotina</taxon>
        <taxon>Pucciniomycetes</taxon>
        <taxon>Pucciniales</taxon>
        <taxon>Coleosporiaceae</taxon>
        <taxon>Cronartium</taxon>
    </lineage>
</organism>
<sequence>STSPHPDTNRDPKSFKVVHFNAHKSLVVTHEILTHTELNIIALQEPVISSFMLQPPLHQAWKLYTQYDYKPTDYHT</sequence>
<proteinExistence type="predicted"/>
<dbReference type="EMBL" id="MU167223">
    <property type="protein sequence ID" value="KAG0150030.1"/>
    <property type="molecule type" value="Genomic_DNA"/>
</dbReference>
<reference evidence="1" key="1">
    <citation type="submission" date="2013-11" db="EMBL/GenBank/DDBJ databases">
        <title>Genome sequence of the fusiform rust pathogen reveals effectors for host alternation and coevolution with pine.</title>
        <authorList>
            <consortium name="DOE Joint Genome Institute"/>
            <person name="Smith K."/>
            <person name="Pendleton A."/>
            <person name="Kubisiak T."/>
            <person name="Anderson C."/>
            <person name="Salamov A."/>
            <person name="Aerts A."/>
            <person name="Riley R."/>
            <person name="Clum A."/>
            <person name="Lindquist E."/>
            <person name="Ence D."/>
            <person name="Campbell M."/>
            <person name="Kronenberg Z."/>
            <person name="Feau N."/>
            <person name="Dhillon B."/>
            <person name="Hamelin R."/>
            <person name="Burleigh J."/>
            <person name="Smith J."/>
            <person name="Yandell M."/>
            <person name="Nelson C."/>
            <person name="Grigoriev I."/>
            <person name="Davis J."/>
        </authorList>
    </citation>
    <scope>NUCLEOTIDE SEQUENCE</scope>
    <source>
        <strain evidence="1">G11</strain>
    </source>
</reference>